<dbReference type="RefSeq" id="WP_142532789.1">
    <property type="nucleotide sequence ID" value="NZ_FXTB01000003.1"/>
</dbReference>
<dbReference type="OrthoDB" id="9787997at2"/>
<dbReference type="AlphaFoldDB" id="A0A521CEY2"/>
<reference evidence="2 3" key="1">
    <citation type="submission" date="2017-05" db="EMBL/GenBank/DDBJ databases">
        <authorList>
            <person name="Varghese N."/>
            <person name="Submissions S."/>
        </authorList>
    </citation>
    <scope>NUCLEOTIDE SEQUENCE [LARGE SCALE GENOMIC DNA]</scope>
    <source>
        <strain evidence="2 3">DSM 27040</strain>
    </source>
</reference>
<dbReference type="InterPro" id="IPR039315">
    <property type="entry name" value="CheW"/>
</dbReference>
<sequence>MEDNNISYLSFKVGNEIFALHASKVHEICEYRAPRNVPGDISFMSGVIDHRNEVIPVIDTGIKFGMDPIKISAQTCIIVIDVQRNGDKAFRVGVLTDAVTDVFEAEEEDFKPIDTDYSPDYIRATFKREEDFYLILNSDSVFSKNEVITLSNILKKIKTQ</sequence>
<dbReference type="Gene3D" id="2.40.50.180">
    <property type="entry name" value="CheA-289, Domain 4"/>
    <property type="match status" value="1"/>
</dbReference>
<dbReference type="Proteomes" id="UP000319040">
    <property type="component" value="Unassembled WGS sequence"/>
</dbReference>
<protein>
    <submittedName>
        <fullName evidence="2">CheW protein</fullName>
    </submittedName>
</protein>
<dbReference type="GO" id="GO:0006935">
    <property type="term" value="P:chemotaxis"/>
    <property type="evidence" value="ECO:0007669"/>
    <property type="project" value="InterPro"/>
</dbReference>
<dbReference type="GO" id="GO:0007165">
    <property type="term" value="P:signal transduction"/>
    <property type="evidence" value="ECO:0007669"/>
    <property type="project" value="InterPro"/>
</dbReference>
<organism evidence="2 3">
    <name type="scientific">Saccharicrinis carchari</name>
    <dbReference type="NCBI Taxonomy" id="1168039"/>
    <lineage>
        <taxon>Bacteria</taxon>
        <taxon>Pseudomonadati</taxon>
        <taxon>Bacteroidota</taxon>
        <taxon>Bacteroidia</taxon>
        <taxon>Marinilabiliales</taxon>
        <taxon>Marinilabiliaceae</taxon>
        <taxon>Saccharicrinis</taxon>
    </lineage>
</organism>
<evidence type="ECO:0000259" key="1">
    <source>
        <dbReference type="PROSITE" id="PS50851"/>
    </source>
</evidence>
<dbReference type="SMART" id="SM00260">
    <property type="entry name" value="CheW"/>
    <property type="match status" value="1"/>
</dbReference>
<dbReference type="InterPro" id="IPR036061">
    <property type="entry name" value="CheW-like_dom_sf"/>
</dbReference>
<keyword evidence="3" id="KW-1185">Reference proteome</keyword>
<dbReference type="Pfam" id="PF01584">
    <property type="entry name" value="CheW"/>
    <property type="match status" value="1"/>
</dbReference>
<dbReference type="EMBL" id="FXTB01000003">
    <property type="protein sequence ID" value="SMO57962.1"/>
    <property type="molecule type" value="Genomic_DNA"/>
</dbReference>
<evidence type="ECO:0000313" key="2">
    <source>
        <dbReference type="EMBL" id="SMO57962.1"/>
    </source>
</evidence>
<accession>A0A521CEY2</accession>
<feature type="domain" description="CheW-like" evidence="1">
    <location>
        <begin position="5"/>
        <end position="147"/>
    </location>
</feature>
<dbReference type="PANTHER" id="PTHR22617:SF23">
    <property type="entry name" value="CHEMOTAXIS PROTEIN CHEW"/>
    <property type="match status" value="1"/>
</dbReference>
<dbReference type="InterPro" id="IPR002545">
    <property type="entry name" value="CheW-lke_dom"/>
</dbReference>
<dbReference type="Gene3D" id="2.30.30.40">
    <property type="entry name" value="SH3 Domains"/>
    <property type="match status" value="1"/>
</dbReference>
<dbReference type="PROSITE" id="PS50851">
    <property type="entry name" value="CHEW"/>
    <property type="match status" value="1"/>
</dbReference>
<dbReference type="PANTHER" id="PTHR22617">
    <property type="entry name" value="CHEMOTAXIS SENSOR HISTIDINE KINASE-RELATED"/>
    <property type="match status" value="1"/>
</dbReference>
<dbReference type="SUPFAM" id="SSF50341">
    <property type="entry name" value="CheW-like"/>
    <property type="match status" value="1"/>
</dbReference>
<proteinExistence type="predicted"/>
<gene>
    <name evidence="2" type="ORF">SAMN06265379_10370</name>
</gene>
<evidence type="ECO:0000313" key="3">
    <source>
        <dbReference type="Proteomes" id="UP000319040"/>
    </source>
</evidence>
<dbReference type="GO" id="GO:0005829">
    <property type="term" value="C:cytosol"/>
    <property type="evidence" value="ECO:0007669"/>
    <property type="project" value="TreeGrafter"/>
</dbReference>
<name>A0A521CEY2_SACCC</name>